<proteinExistence type="predicted"/>
<dbReference type="Proteomes" id="UP000444318">
    <property type="component" value="Unassembled WGS sequence"/>
</dbReference>
<accession>A0A843SJC3</accession>
<reference evidence="2 3" key="1">
    <citation type="submission" date="2019-10" db="EMBL/GenBank/DDBJ databases">
        <title>Two novel species isolated from a subtropical stream in China.</title>
        <authorList>
            <person name="Lu H."/>
        </authorList>
    </citation>
    <scope>NUCLEOTIDE SEQUENCE [LARGE SCALE GENOMIC DNA]</scope>
    <source>
        <strain evidence="2 3">FT103W</strain>
    </source>
</reference>
<dbReference type="Pfam" id="PF07589">
    <property type="entry name" value="PEP-CTERM"/>
    <property type="match status" value="1"/>
</dbReference>
<sequence>MPDRIPAWCGDFFCGADVAEHFPCRNFNCILIIYVYKMHRIWFTEISRRHRFLSPPTQGVAAMNKTILTALLAASAALSLGGAAQAANMVVNGSFEDPGFSLPTGSYCYLGGPYDCGSVNGWSGYFPLMLSNSGPWGNPNTPAGDVLIGIQGTSVAEQMLNLAPGTYTLSWIDAGRGNYGGPTEVYEVSVGGNVLSVETVGYGAGWMAKSLTFTAAGATMLRFAGQTQYDATAFIDNVAVNAVPEPGTYAMLAAGLGLLGLAARRQRARRAD</sequence>
<protein>
    <submittedName>
        <fullName evidence="2">PEP-CTERM sorting domain-containing protein</fullName>
    </submittedName>
</protein>
<dbReference type="EMBL" id="WHUF01000010">
    <property type="protein sequence ID" value="MQA23392.1"/>
    <property type="molecule type" value="Genomic_DNA"/>
</dbReference>
<evidence type="ECO:0000313" key="2">
    <source>
        <dbReference type="EMBL" id="MQA23392.1"/>
    </source>
</evidence>
<gene>
    <name evidence="2" type="ORF">GEV01_28100</name>
</gene>
<feature type="domain" description="Ice-binding protein C-terminal" evidence="1">
    <location>
        <begin position="242"/>
        <end position="265"/>
    </location>
</feature>
<dbReference type="AlphaFoldDB" id="A0A843SJC3"/>
<keyword evidence="3" id="KW-1185">Reference proteome</keyword>
<evidence type="ECO:0000259" key="1">
    <source>
        <dbReference type="Pfam" id="PF07589"/>
    </source>
</evidence>
<dbReference type="NCBIfam" id="TIGR02595">
    <property type="entry name" value="PEP_CTERM"/>
    <property type="match status" value="1"/>
</dbReference>
<comment type="caution">
    <text evidence="2">The sequence shown here is derived from an EMBL/GenBank/DDBJ whole genome shotgun (WGS) entry which is preliminary data.</text>
</comment>
<name>A0A843SJC3_9BURK</name>
<dbReference type="Gene3D" id="2.60.120.260">
    <property type="entry name" value="Galactose-binding domain-like"/>
    <property type="match status" value="1"/>
</dbReference>
<dbReference type="InterPro" id="IPR013424">
    <property type="entry name" value="Ice-binding_C"/>
</dbReference>
<dbReference type="NCBIfam" id="NF038126">
    <property type="entry name" value="PEP_CTERM_FxDxF"/>
    <property type="match status" value="1"/>
</dbReference>
<organism evidence="2 3">
    <name type="scientific">Rugamonas rivuli</name>
    <dbReference type="NCBI Taxonomy" id="2743358"/>
    <lineage>
        <taxon>Bacteria</taxon>
        <taxon>Pseudomonadati</taxon>
        <taxon>Pseudomonadota</taxon>
        <taxon>Betaproteobacteria</taxon>
        <taxon>Burkholderiales</taxon>
        <taxon>Oxalobacteraceae</taxon>
        <taxon>Telluria group</taxon>
        <taxon>Rugamonas</taxon>
    </lineage>
</organism>
<evidence type="ECO:0000313" key="3">
    <source>
        <dbReference type="Proteomes" id="UP000444318"/>
    </source>
</evidence>